<feature type="region of interest" description="Disordered" evidence="1">
    <location>
        <begin position="93"/>
        <end position="126"/>
    </location>
</feature>
<reference evidence="2" key="1">
    <citation type="submission" date="2021-03" db="EMBL/GenBank/DDBJ databases">
        <authorList>
            <person name="Li Z."/>
            <person name="Yang C."/>
        </authorList>
    </citation>
    <scope>NUCLEOTIDE SEQUENCE</scope>
    <source>
        <strain evidence="2">Dzin_1.0</strain>
        <tissue evidence="2">Leaf</tissue>
    </source>
</reference>
<feature type="compositionally biased region" description="Basic and acidic residues" evidence="1">
    <location>
        <begin position="106"/>
        <end position="118"/>
    </location>
</feature>
<reference evidence="2" key="2">
    <citation type="journal article" date="2022" name="Hortic Res">
        <title>The genome of Dioscorea zingiberensis sheds light on the biosynthesis, origin and evolution of the medicinally important diosgenin saponins.</title>
        <authorList>
            <person name="Li Y."/>
            <person name="Tan C."/>
            <person name="Li Z."/>
            <person name="Guo J."/>
            <person name="Li S."/>
            <person name="Chen X."/>
            <person name="Wang C."/>
            <person name="Dai X."/>
            <person name="Yang H."/>
            <person name="Song W."/>
            <person name="Hou L."/>
            <person name="Xu J."/>
            <person name="Tong Z."/>
            <person name="Xu A."/>
            <person name="Yuan X."/>
            <person name="Wang W."/>
            <person name="Yang Q."/>
            <person name="Chen L."/>
            <person name="Sun Z."/>
            <person name="Wang K."/>
            <person name="Pan B."/>
            <person name="Chen J."/>
            <person name="Bao Y."/>
            <person name="Liu F."/>
            <person name="Qi X."/>
            <person name="Gang D.R."/>
            <person name="Wen J."/>
            <person name="Li J."/>
        </authorList>
    </citation>
    <scope>NUCLEOTIDE SEQUENCE</scope>
    <source>
        <strain evidence="2">Dzin_1.0</strain>
    </source>
</reference>
<feature type="region of interest" description="Disordered" evidence="1">
    <location>
        <begin position="157"/>
        <end position="178"/>
    </location>
</feature>
<evidence type="ECO:0000313" key="2">
    <source>
        <dbReference type="EMBL" id="KAJ0987027.1"/>
    </source>
</evidence>
<sequence length="178" mass="18884">MLSHHSVEVKQGKKGCGIVGHTVNSCMHSDDSGPGSAGSDPKGKGMELDVPEHFGGNMTPAPIQNETTHVHKKGEVQQYGSWMNAGGWQGRGRGLASGGCGGGQRGKWENTAEKDWNRPSRGSQSNNKFVVLSPEIGEGVTEEMVICDPFRSHVPNENLPNPQGVGHVASSRRGGFVD</sequence>
<feature type="compositionally biased region" description="Gly residues" evidence="1">
    <location>
        <begin position="93"/>
        <end position="105"/>
    </location>
</feature>
<proteinExistence type="predicted"/>
<dbReference type="EMBL" id="JAGGNH010000001">
    <property type="protein sequence ID" value="KAJ0987027.1"/>
    <property type="molecule type" value="Genomic_DNA"/>
</dbReference>
<evidence type="ECO:0000256" key="1">
    <source>
        <dbReference type="SAM" id="MobiDB-lite"/>
    </source>
</evidence>
<accession>A0A9D5DAM6</accession>
<keyword evidence="3" id="KW-1185">Reference proteome</keyword>
<name>A0A9D5DAM6_9LILI</name>
<feature type="region of interest" description="Disordered" evidence="1">
    <location>
        <begin position="27"/>
        <end position="46"/>
    </location>
</feature>
<organism evidence="2 3">
    <name type="scientific">Dioscorea zingiberensis</name>
    <dbReference type="NCBI Taxonomy" id="325984"/>
    <lineage>
        <taxon>Eukaryota</taxon>
        <taxon>Viridiplantae</taxon>
        <taxon>Streptophyta</taxon>
        <taxon>Embryophyta</taxon>
        <taxon>Tracheophyta</taxon>
        <taxon>Spermatophyta</taxon>
        <taxon>Magnoliopsida</taxon>
        <taxon>Liliopsida</taxon>
        <taxon>Dioscoreales</taxon>
        <taxon>Dioscoreaceae</taxon>
        <taxon>Dioscorea</taxon>
    </lineage>
</organism>
<gene>
    <name evidence="2" type="ORF">J5N97_005383</name>
</gene>
<evidence type="ECO:0000313" key="3">
    <source>
        <dbReference type="Proteomes" id="UP001085076"/>
    </source>
</evidence>
<dbReference type="AlphaFoldDB" id="A0A9D5DAM6"/>
<comment type="caution">
    <text evidence="2">The sequence shown here is derived from an EMBL/GenBank/DDBJ whole genome shotgun (WGS) entry which is preliminary data.</text>
</comment>
<dbReference type="Proteomes" id="UP001085076">
    <property type="component" value="Miscellaneous, Linkage group lg01"/>
</dbReference>
<protein>
    <submittedName>
        <fullName evidence="2">Uncharacterized protein</fullName>
    </submittedName>
</protein>